<dbReference type="STRING" id="333140.AWW68_12925"/>
<protein>
    <submittedName>
        <fullName evidence="3">O-succinylbenzoate synthase</fullName>
    </submittedName>
</protein>
<dbReference type="RefSeq" id="WP_068222067.1">
    <property type="nucleotide sequence ID" value="NZ_CP139724.1"/>
</dbReference>
<dbReference type="SMART" id="SM00922">
    <property type="entry name" value="MR_MLE"/>
    <property type="match status" value="1"/>
</dbReference>
<dbReference type="InterPro" id="IPR036849">
    <property type="entry name" value="Enolase-like_C_sf"/>
</dbReference>
<dbReference type="PANTHER" id="PTHR48073">
    <property type="entry name" value="O-SUCCINYLBENZOATE SYNTHASE-RELATED"/>
    <property type="match status" value="1"/>
</dbReference>
<organism evidence="3 4">
    <name type="scientific">Roseivirga spongicola</name>
    <dbReference type="NCBI Taxonomy" id="333140"/>
    <lineage>
        <taxon>Bacteria</taxon>
        <taxon>Pseudomonadati</taxon>
        <taxon>Bacteroidota</taxon>
        <taxon>Cytophagia</taxon>
        <taxon>Cytophagales</taxon>
        <taxon>Roseivirgaceae</taxon>
        <taxon>Roseivirga</taxon>
    </lineage>
</organism>
<evidence type="ECO:0000256" key="1">
    <source>
        <dbReference type="ARBA" id="ARBA00022723"/>
    </source>
</evidence>
<keyword evidence="1" id="KW-0479">Metal-binding</keyword>
<dbReference type="EMBL" id="LRPC01000028">
    <property type="protein sequence ID" value="KYG73588.1"/>
    <property type="molecule type" value="Genomic_DNA"/>
</dbReference>
<dbReference type="OrthoDB" id="9766759at2"/>
<dbReference type="GO" id="GO:0016854">
    <property type="term" value="F:racemase and epimerase activity"/>
    <property type="evidence" value="ECO:0007669"/>
    <property type="project" value="UniProtKB-ARBA"/>
</dbReference>
<sequence length="358" mass="40530">MRLKFEVIPYVLKFTFTAGTSRGSFTEKETWLIKAYDPSKPDQVAWGEAGPLKGLSEDYSPDFQSKLTSFFSQVEGMEIPDNQVDILEFASEVIPADFPSIRFGLETVLLDYLKGGQFKIFDNPFAQGKRRLPINGLIWMGDEAFMQEQIEAKLKAGFNTIKMKIGAIDFDTEFKLLESIRKHYSANEITLRVDANGAFDESNVRSRLTDLASLEIHSIEQPIMPGQGDLMAKLCEEELLPIALDEELIGIHSLQKKNELLDKIKPQYIILKPSLVGGIKSCREWITLAEERNIGWWMTSMLESNIGLNAIAQFTAEYENLLPQGLGTGQLYSNNFDSPLEIRKGELVYNVPKEWEII</sequence>
<dbReference type="AlphaFoldDB" id="A0A150X4E4"/>
<dbReference type="SUPFAM" id="SSF54826">
    <property type="entry name" value="Enolase N-terminal domain-like"/>
    <property type="match status" value="1"/>
</dbReference>
<feature type="domain" description="Mandelate racemase/muconate lactonizing enzyme C-terminal" evidence="2">
    <location>
        <begin position="143"/>
        <end position="241"/>
    </location>
</feature>
<dbReference type="InterPro" id="IPR029017">
    <property type="entry name" value="Enolase-like_N"/>
</dbReference>
<reference evidence="3 4" key="1">
    <citation type="submission" date="2016-01" db="EMBL/GenBank/DDBJ databases">
        <title>Genome sequencing of Roseivirga spongicola UST030701-084.</title>
        <authorList>
            <person name="Selvaratnam C."/>
            <person name="Thevarajoo S."/>
            <person name="Goh K.M."/>
            <person name="Ee R."/>
            <person name="Chan K.-G."/>
            <person name="Chong C.S."/>
        </authorList>
    </citation>
    <scope>NUCLEOTIDE SEQUENCE [LARGE SCALE GENOMIC DNA]</scope>
    <source>
        <strain evidence="3 4">UST030701-084</strain>
    </source>
</reference>
<dbReference type="GO" id="GO:0046872">
    <property type="term" value="F:metal ion binding"/>
    <property type="evidence" value="ECO:0007669"/>
    <property type="project" value="UniProtKB-KW"/>
</dbReference>
<evidence type="ECO:0000259" key="2">
    <source>
        <dbReference type="SMART" id="SM00922"/>
    </source>
</evidence>
<dbReference type="Pfam" id="PF13378">
    <property type="entry name" value="MR_MLE_C"/>
    <property type="match status" value="1"/>
</dbReference>
<comment type="caution">
    <text evidence="3">The sequence shown here is derived from an EMBL/GenBank/DDBJ whole genome shotgun (WGS) entry which is preliminary data.</text>
</comment>
<keyword evidence="4" id="KW-1185">Reference proteome</keyword>
<dbReference type="InterPro" id="IPR013342">
    <property type="entry name" value="Mandelate_racemase_C"/>
</dbReference>
<dbReference type="SUPFAM" id="SSF51604">
    <property type="entry name" value="Enolase C-terminal domain-like"/>
    <property type="match status" value="1"/>
</dbReference>
<dbReference type="SFLD" id="SFLDS00001">
    <property type="entry name" value="Enolase"/>
    <property type="match status" value="1"/>
</dbReference>
<dbReference type="SFLD" id="SFLDG00180">
    <property type="entry name" value="muconate_cycloisomerase"/>
    <property type="match status" value="1"/>
</dbReference>
<evidence type="ECO:0000313" key="4">
    <source>
        <dbReference type="Proteomes" id="UP000075606"/>
    </source>
</evidence>
<dbReference type="Proteomes" id="UP000075606">
    <property type="component" value="Unassembled WGS sequence"/>
</dbReference>
<accession>A0A150X4E4</accession>
<dbReference type="Gene3D" id="3.20.20.120">
    <property type="entry name" value="Enolase-like C-terminal domain"/>
    <property type="match status" value="1"/>
</dbReference>
<name>A0A150X4E4_9BACT</name>
<gene>
    <name evidence="3" type="ORF">AWW68_12925</name>
</gene>
<dbReference type="PANTHER" id="PTHR48073:SF2">
    <property type="entry name" value="O-SUCCINYLBENZOATE SYNTHASE"/>
    <property type="match status" value="1"/>
</dbReference>
<dbReference type="InterPro" id="IPR029065">
    <property type="entry name" value="Enolase_C-like"/>
</dbReference>
<dbReference type="SFLD" id="SFLDF00009">
    <property type="entry name" value="o-succinylbenzoate_synthase"/>
    <property type="match status" value="1"/>
</dbReference>
<dbReference type="Gene3D" id="3.30.390.10">
    <property type="entry name" value="Enolase-like, N-terminal domain"/>
    <property type="match status" value="1"/>
</dbReference>
<dbReference type="CDD" id="cd03320">
    <property type="entry name" value="OSBS"/>
    <property type="match status" value="1"/>
</dbReference>
<proteinExistence type="predicted"/>
<evidence type="ECO:0000313" key="3">
    <source>
        <dbReference type="EMBL" id="KYG73588.1"/>
    </source>
</evidence>